<evidence type="ECO:0000313" key="1">
    <source>
        <dbReference type="EMBL" id="PVM86459.1"/>
    </source>
</evidence>
<name>A0A2T9JRW8_9CAUL</name>
<dbReference type="AlphaFoldDB" id="A0A2T9JRW8"/>
<organism evidence="1 2">
    <name type="scientific">Caulobacter endophyticus</name>
    <dbReference type="NCBI Taxonomy" id="2172652"/>
    <lineage>
        <taxon>Bacteria</taxon>
        <taxon>Pseudomonadati</taxon>
        <taxon>Pseudomonadota</taxon>
        <taxon>Alphaproteobacteria</taxon>
        <taxon>Caulobacterales</taxon>
        <taxon>Caulobacteraceae</taxon>
        <taxon>Caulobacter</taxon>
    </lineage>
</organism>
<proteinExistence type="predicted"/>
<keyword evidence="2" id="KW-1185">Reference proteome</keyword>
<accession>A0A2T9JRW8</accession>
<gene>
    <name evidence="1" type="ORF">DDF67_15865</name>
</gene>
<sequence>MDKALLIQLLGSALAVALLVGLAAWARLARPTAPLDQEAARRLLADEFPDHRIDAVWIGGDSASVVARSADQALVLWRKGDGYVARSAPWRDVAAAGVVDGRVRLAAVDGAPRLSLGDRAWPPAEAAA</sequence>
<protein>
    <submittedName>
        <fullName evidence="1">Uncharacterized protein</fullName>
    </submittedName>
</protein>
<dbReference type="OrthoDB" id="7190291at2"/>
<dbReference type="Proteomes" id="UP000245073">
    <property type="component" value="Unassembled WGS sequence"/>
</dbReference>
<comment type="caution">
    <text evidence="1">The sequence shown here is derived from an EMBL/GenBank/DDBJ whole genome shotgun (WGS) entry which is preliminary data.</text>
</comment>
<dbReference type="RefSeq" id="WP_109101830.1">
    <property type="nucleotide sequence ID" value="NZ_QDKQ01000056.1"/>
</dbReference>
<evidence type="ECO:0000313" key="2">
    <source>
        <dbReference type="Proteomes" id="UP000245073"/>
    </source>
</evidence>
<dbReference type="EMBL" id="QDKQ01000056">
    <property type="protein sequence ID" value="PVM86459.1"/>
    <property type="molecule type" value="Genomic_DNA"/>
</dbReference>
<reference evidence="1 2" key="1">
    <citation type="submission" date="2018-04" db="EMBL/GenBank/DDBJ databases">
        <title>The genome sequence of Caulobacter sp. 744.</title>
        <authorList>
            <person name="Gao J."/>
            <person name="Sun J."/>
        </authorList>
    </citation>
    <scope>NUCLEOTIDE SEQUENCE [LARGE SCALE GENOMIC DNA]</scope>
    <source>
        <strain evidence="1 2">774</strain>
    </source>
</reference>